<name>A0A8S4FYJ9_PLUXY</name>
<dbReference type="InterPro" id="IPR037043">
    <property type="entry name" value="Moricin_sf"/>
</dbReference>
<sequence>MRKGLGVIGAAGTAHEVYNHVRNRNQG</sequence>
<dbReference type="GO" id="GO:0042742">
    <property type="term" value="P:defense response to bacterium"/>
    <property type="evidence" value="ECO:0007669"/>
    <property type="project" value="InterPro"/>
</dbReference>
<reference evidence="1" key="1">
    <citation type="submission" date="2020-11" db="EMBL/GenBank/DDBJ databases">
        <authorList>
            <person name="Whiteford S."/>
        </authorList>
    </citation>
    <scope>NUCLEOTIDE SEQUENCE</scope>
</reference>
<dbReference type="Gene3D" id="1.20.5.750">
    <property type="entry name" value="Moricin domain"/>
    <property type="match status" value="1"/>
</dbReference>
<protein>
    <submittedName>
        <fullName evidence="1">(diamondback moth) hypothetical protein</fullName>
    </submittedName>
</protein>
<accession>A0A8S4FYJ9</accession>
<dbReference type="GO" id="GO:0005576">
    <property type="term" value="C:extracellular region"/>
    <property type="evidence" value="ECO:0007669"/>
    <property type="project" value="InterPro"/>
</dbReference>
<gene>
    <name evidence="1" type="ORF">PLXY2_LOCUS11530</name>
</gene>
<proteinExistence type="predicted"/>
<dbReference type="Pfam" id="PF06451">
    <property type="entry name" value="Moricin"/>
    <property type="match status" value="1"/>
</dbReference>
<organism evidence="1 2">
    <name type="scientific">Plutella xylostella</name>
    <name type="common">Diamondback moth</name>
    <name type="synonym">Plutella maculipennis</name>
    <dbReference type="NCBI Taxonomy" id="51655"/>
    <lineage>
        <taxon>Eukaryota</taxon>
        <taxon>Metazoa</taxon>
        <taxon>Ecdysozoa</taxon>
        <taxon>Arthropoda</taxon>
        <taxon>Hexapoda</taxon>
        <taxon>Insecta</taxon>
        <taxon>Pterygota</taxon>
        <taxon>Neoptera</taxon>
        <taxon>Endopterygota</taxon>
        <taxon>Lepidoptera</taxon>
        <taxon>Glossata</taxon>
        <taxon>Ditrysia</taxon>
        <taxon>Yponomeutoidea</taxon>
        <taxon>Plutellidae</taxon>
        <taxon>Plutella</taxon>
    </lineage>
</organism>
<dbReference type="EMBL" id="CAJHNJ030000059">
    <property type="protein sequence ID" value="CAG9133230.1"/>
    <property type="molecule type" value="Genomic_DNA"/>
</dbReference>
<keyword evidence="2" id="KW-1185">Reference proteome</keyword>
<dbReference type="InterPro" id="IPR009456">
    <property type="entry name" value="Moricin_fam"/>
</dbReference>
<comment type="caution">
    <text evidence="1">The sequence shown here is derived from an EMBL/GenBank/DDBJ whole genome shotgun (WGS) entry which is preliminary data.</text>
</comment>
<evidence type="ECO:0000313" key="2">
    <source>
        <dbReference type="Proteomes" id="UP000653454"/>
    </source>
</evidence>
<evidence type="ECO:0000313" key="1">
    <source>
        <dbReference type="EMBL" id="CAG9133230.1"/>
    </source>
</evidence>
<dbReference type="Proteomes" id="UP000653454">
    <property type="component" value="Unassembled WGS sequence"/>
</dbReference>
<dbReference type="AlphaFoldDB" id="A0A8S4FYJ9"/>